<sequence>MAPSQVMKHFSDDPGRQRSHALGDVKVIGQPDTSLLPAAPAAPASESLTVGAADVERETEEKQKSAPKSLLESGARARRRRPPRAGWTKREDKKLVSLFKRFGDNWAKVADRLNKECKTSQRTRKQCRERWLNYLRPDINTEPWSEKDEELLIEAHKELGNRWAEIAKRLNGRTELSIKNHWYARLKSKVPAKSDSALRRYAREQAGSSTSSETVGERNDGLGTMSAQISQASMSIEDFTIPLRQIELDHDMAGVSVLAELDEGDSVEGEMDSFF</sequence>
<keyword evidence="5" id="KW-1185">Reference proteome</keyword>
<dbReference type="Proteomes" id="UP001472866">
    <property type="component" value="Chromosome 04"/>
</dbReference>
<dbReference type="GO" id="GO:0005634">
    <property type="term" value="C:nucleus"/>
    <property type="evidence" value="ECO:0007669"/>
    <property type="project" value="TreeGrafter"/>
</dbReference>
<gene>
    <name evidence="4" type="ORF">HKI87_04g33900</name>
</gene>
<proteinExistence type="predicted"/>
<evidence type="ECO:0000313" key="5">
    <source>
        <dbReference type="Proteomes" id="UP001472866"/>
    </source>
</evidence>
<reference evidence="4 5" key="1">
    <citation type="submission" date="2024-03" db="EMBL/GenBank/DDBJ databases">
        <title>Complete genome sequence of the green alga Chloropicon roscoffensis RCC1871.</title>
        <authorList>
            <person name="Lemieux C."/>
            <person name="Pombert J.-F."/>
            <person name="Otis C."/>
            <person name="Turmel M."/>
        </authorList>
    </citation>
    <scope>NUCLEOTIDE SEQUENCE [LARGE SCALE GENOMIC DNA]</scope>
    <source>
        <strain evidence="4 5">RCC1871</strain>
    </source>
</reference>
<feature type="domain" description="HTH myb-type" evidence="3">
    <location>
        <begin position="87"/>
        <end position="135"/>
    </location>
</feature>
<feature type="compositionally biased region" description="Basic and acidic residues" evidence="1">
    <location>
        <begin position="54"/>
        <end position="64"/>
    </location>
</feature>
<feature type="domain" description="Myb-like" evidence="2">
    <location>
        <begin position="136"/>
        <end position="186"/>
    </location>
</feature>
<feature type="domain" description="HTH myb-type" evidence="3">
    <location>
        <begin position="136"/>
        <end position="190"/>
    </location>
</feature>
<dbReference type="PROSITE" id="PS50090">
    <property type="entry name" value="MYB_LIKE"/>
    <property type="match status" value="2"/>
</dbReference>
<dbReference type="InterPro" id="IPR001005">
    <property type="entry name" value="SANT/Myb"/>
</dbReference>
<feature type="region of interest" description="Disordered" evidence="1">
    <location>
        <begin position="1"/>
        <end position="89"/>
    </location>
</feature>
<dbReference type="CDD" id="cd00167">
    <property type="entry name" value="SANT"/>
    <property type="match status" value="2"/>
</dbReference>
<dbReference type="InterPro" id="IPR017930">
    <property type="entry name" value="Myb_dom"/>
</dbReference>
<dbReference type="SUPFAM" id="SSF46689">
    <property type="entry name" value="Homeodomain-like"/>
    <property type="match status" value="1"/>
</dbReference>
<dbReference type="InterPro" id="IPR050560">
    <property type="entry name" value="MYB_TF"/>
</dbReference>
<feature type="compositionally biased region" description="Low complexity" evidence="1">
    <location>
        <begin position="34"/>
        <end position="48"/>
    </location>
</feature>
<dbReference type="SMART" id="SM00717">
    <property type="entry name" value="SANT"/>
    <property type="match status" value="2"/>
</dbReference>
<dbReference type="PROSITE" id="PS51294">
    <property type="entry name" value="HTH_MYB"/>
    <property type="match status" value="2"/>
</dbReference>
<dbReference type="PANTHER" id="PTHR45614">
    <property type="entry name" value="MYB PROTEIN-RELATED"/>
    <property type="match status" value="1"/>
</dbReference>
<dbReference type="Gene3D" id="1.10.10.60">
    <property type="entry name" value="Homeodomain-like"/>
    <property type="match status" value="2"/>
</dbReference>
<dbReference type="EMBL" id="CP151504">
    <property type="protein sequence ID" value="WZN61855.1"/>
    <property type="molecule type" value="Genomic_DNA"/>
</dbReference>
<evidence type="ECO:0000259" key="3">
    <source>
        <dbReference type="PROSITE" id="PS51294"/>
    </source>
</evidence>
<evidence type="ECO:0000256" key="1">
    <source>
        <dbReference type="SAM" id="MobiDB-lite"/>
    </source>
</evidence>
<dbReference type="PANTHER" id="PTHR45614:SF218">
    <property type="entry name" value="TRANSCRIPTION FACTOR MYB119-RELATED"/>
    <property type="match status" value="1"/>
</dbReference>
<evidence type="ECO:0000259" key="2">
    <source>
        <dbReference type="PROSITE" id="PS50090"/>
    </source>
</evidence>
<organism evidence="4 5">
    <name type="scientific">Chloropicon roscoffensis</name>
    <dbReference type="NCBI Taxonomy" id="1461544"/>
    <lineage>
        <taxon>Eukaryota</taxon>
        <taxon>Viridiplantae</taxon>
        <taxon>Chlorophyta</taxon>
        <taxon>Chloropicophyceae</taxon>
        <taxon>Chloropicales</taxon>
        <taxon>Chloropicaceae</taxon>
        <taxon>Chloropicon</taxon>
    </lineage>
</organism>
<protein>
    <submittedName>
        <fullName evidence="4">Myb-related protein</fullName>
    </submittedName>
</protein>
<accession>A0AAX4P682</accession>
<dbReference type="GO" id="GO:0000978">
    <property type="term" value="F:RNA polymerase II cis-regulatory region sequence-specific DNA binding"/>
    <property type="evidence" value="ECO:0007669"/>
    <property type="project" value="TreeGrafter"/>
</dbReference>
<dbReference type="GO" id="GO:0000981">
    <property type="term" value="F:DNA-binding transcription factor activity, RNA polymerase II-specific"/>
    <property type="evidence" value="ECO:0007669"/>
    <property type="project" value="TreeGrafter"/>
</dbReference>
<name>A0AAX4P682_9CHLO</name>
<dbReference type="Pfam" id="PF13921">
    <property type="entry name" value="Myb_DNA-bind_6"/>
    <property type="match status" value="1"/>
</dbReference>
<evidence type="ECO:0000313" key="4">
    <source>
        <dbReference type="EMBL" id="WZN61855.1"/>
    </source>
</evidence>
<dbReference type="AlphaFoldDB" id="A0AAX4P682"/>
<feature type="domain" description="Myb-like" evidence="2">
    <location>
        <begin position="79"/>
        <end position="135"/>
    </location>
</feature>
<dbReference type="InterPro" id="IPR009057">
    <property type="entry name" value="Homeodomain-like_sf"/>
</dbReference>